<keyword evidence="9" id="KW-1185">Reference proteome</keyword>
<feature type="compositionally biased region" description="Low complexity" evidence="6">
    <location>
        <begin position="1387"/>
        <end position="1403"/>
    </location>
</feature>
<dbReference type="Gene3D" id="1.10.510.10">
    <property type="entry name" value="Transferase(Phosphotransferase) domain 1"/>
    <property type="match status" value="1"/>
</dbReference>
<evidence type="ECO:0000313" key="8">
    <source>
        <dbReference type="EMBL" id="TNV87101.1"/>
    </source>
</evidence>
<dbReference type="SUPFAM" id="SSF56112">
    <property type="entry name" value="Protein kinase-like (PK-like)"/>
    <property type="match status" value="1"/>
</dbReference>
<keyword evidence="4" id="KW-0418">Kinase</keyword>
<dbReference type="PROSITE" id="PS00108">
    <property type="entry name" value="PROTEIN_KINASE_ST"/>
    <property type="match status" value="1"/>
</dbReference>
<feature type="compositionally biased region" description="Polar residues" evidence="6">
    <location>
        <begin position="57"/>
        <end position="85"/>
    </location>
</feature>
<dbReference type="InterPro" id="IPR000719">
    <property type="entry name" value="Prot_kinase_dom"/>
</dbReference>
<keyword evidence="3" id="KW-0547">Nucleotide-binding</keyword>
<feature type="region of interest" description="Disordered" evidence="6">
    <location>
        <begin position="1228"/>
        <end position="1329"/>
    </location>
</feature>
<comment type="caution">
    <text evidence="8">The sequence shown here is derived from an EMBL/GenBank/DDBJ whole genome shotgun (WGS) entry which is preliminary data.</text>
</comment>
<dbReference type="Gene3D" id="3.30.200.20">
    <property type="entry name" value="Phosphorylase Kinase, domain 1"/>
    <property type="match status" value="1"/>
</dbReference>
<proteinExistence type="predicted"/>
<name>A0A8J8P7S9_HALGN</name>
<organism evidence="8 9">
    <name type="scientific">Halteria grandinella</name>
    <dbReference type="NCBI Taxonomy" id="5974"/>
    <lineage>
        <taxon>Eukaryota</taxon>
        <taxon>Sar</taxon>
        <taxon>Alveolata</taxon>
        <taxon>Ciliophora</taxon>
        <taxon>Intramacronucleata</taxon>
        <taxon>Spirotrichea</taxon>
        <taxon>Stichotrichia</taxon>
        <taxon>Sporadotrichida</taxon>
        <taxon>Halteriidae</taxon>
        <taxon>Halteria</taxon>
    </lineage>
</organism>
<dbReference type="PANTHER" id="PTHR24345:SF0">
    <property type="entry name" value="CELL CYCLE SERINE_THREONINE-PROTEIN KINASE CDC5_MSD2"/>
    <property type="match status" value="1"/>
</dbReference>
<feature type="region of interest" description="Disordered" evidence="6">
    <location>
        <begin position="1"/>
        <end position="129"/>
    </location>
</feature>
<feature type="compositionally biased region" description="Polar residues" evidence="6">
    <location>
        <begin position="96"/>
        <end position="126"/>
    </location>
</feature>
<evidence type="ECO:0000256" key="4">
    <source>
        <dbReference type="ARBA" id="ARBA00022777"/>
    </source>
</evidence>
<dbReference type="PROSITE" id="PS50011">
    <property type="entry name" value="PROTEIN_KINASE_DOM"/>
    <property type="match status" value="1"/>
</dbReference>
<evidence type="ECO:0000313" key="9">
    <source>
        <dbReference type="Proteomes" id="UP000785679"/>
    </source>
</evidence>
<sequence length="1507" mass="166697">MNQSQQLSPNAVRARRKTEHKDSISNKLGLLGANGANGQVGFSKRTSQGAAPDHLSKTGTQRQLPQTQGLTLQNQIPNRKNSHVPQRQDGAPTLTGAVTPTNNVGARINQDQTPPAHSQIGKSGNFNPAKPQKFGFFESLIHRKFEFQRPTPEILAKWEDVRNQADAYNLMVVKSKGQPLMLPGQQLMSCFNANEDYFSSQQPQAKKNVTQQLVQNQQDQTQQGGMPGLFYCVLCQEHLFLFDPANASNDYEGSHLISSDPVYYLNLEFARLKLLTLPQGIFLKQIAQQEQQIINQMQNFRAGTILNSGLPNNSLNVSTNNLLYPKQNKIGANNMGQSKQEVLVEPSSPSKFKKLISNASQNVLPPANNEQNYQDVPSGTPGNVPSGHSALNGPLVKCGFSLTMNDCEHDFYIKLIPNQKAGGNTSPRAPLYDRDSQLHLPYKSNLGEAGEGKRSRYNADMQSDFHNNAAEKFDFSVNQDMHQPVAGPTIVPVEEQQQSPTVQMKAIFKSWIQTLNRAVVRIENLKKYLVLKPIGMGGQAKVYKIIKRPPLDQANNQDPKSINAAGATEKQEGDRNARRPTIKQQPGKIADTSGRQSILQVDSQPQAPPVPPPLPLAIKVINKERLLAKNVYEQRQMVSEIQIQRKLWHCGNTIKLLKIYESEKYINLLMEYQEGGTLGDILEKQLRITEENSRMIVAQLLLTVDFMVRKGIIHRDLKPENILLNSKTEGIYDIRIADFGFATVFRQRNSNAIASGAGADLSETGHLANSAMEKDIVCGTPGYIAPEALAGQGFTFKSDIFSVGSILFSVLTLKNLFSGTDYRAVMQQNKACQFADLDMRMRRCSHLAIDLTKQLLCKDPAKRPTAAQALSHPWFADEKMPLQSSLNLNKILAENKGNNGFTQVQQELQYILGHNLAIKDLTTNEQFTVSGNQNILPNAKSYALANKKMSGVQETQINQIGAHASFKNQSMQNYHINAAIGGKFGQVGSSLGGIRSITPLAAGNNRQQTARRGGVGEDSNSSMYINLRQDRSLDPGQDFRSKVDLISQFNYYKIISGYKQQQSEASLVGGGGMSPSKVGAARQKSGINAGLLNNSNMGNNGGFPGPTTQNNPSFRQNPNNMRAFQGKATQQLDKNPDQSMADAPSLPQGLSLNDMNVNRFRVSVRADKSQELNLDRHNKQQNIDNFLNSVERFEETKIGAVDKRAPGAIGAAIPSQKSALEALVLRKRDPGAPGDQKSPKMPSGLPNDNKSPNVRPRRSDTQNRALEFTGNGTQIALNLRQDKSPTMRLAHLKSLKQRGEPLTPQRPPEKVLVQNPNATIPSRSPDVNLLKSRPVSALPGNPSGLDDNNKGNGFCTGGGLKLNPLPLRKETIKILKEAAEPEHMKQQPKPQQQQQQQMQYLQLKKSEDDVDPREAFQNFRSSVVRDSIPIEFSQEIKVVKHDDQMQSPVVQRREVGVEHSKQQHLLVPPSHHEDFLRVSQASGVTNAARSKKFMDGMNVVRPKRVFL</sequence>
<dbReference type="GO" id="GO:0004674">
    <property type="term" value="F:protein serine/threonine kinase activity"/>
    <property type="evidence" value="ECO:0007669"/>
    <property type="project" value="UniProtKB-KW"/>
</dbReference>
<dbReference type="SMART" id="SM00220">
    <property type="entry name" value="S_TKc"/>
    <property type="match status" value="1"/>
</dbReference>
<protein>
    <recommendedName>
        <fullName evidence="7">Protein kinase domain-containing protein</fullName>
    </recommendedName>
</protein>
<dbReference type="Proteomes" id="UP000785679">
    <property type="component" value="Unassembled WGS sequence"/>
</dbReference>
<gene>
    <name evidence="8" type="ORF">FGO68_gene6786</name>
</gene>
<feature type="region of interest" description="Disordered" evidence="6">
    <location>
        <begin position="1380"/>
        <end position="1406"/>
    </location>
</feature>
<dbReference type="InterPro" id="IPR011009">
    <property type="entry name" value="Kinase-like_dom_sf"/>
</dbReference>
<keyword evidence="5" id="KW-0067">ATP-binding</keyword>
<dbReference type="Pfam" id="PF00069">
    <property type="entry name" value="Pkinase"/>
    <property type="match status" value="1"/>
</dbReference>
<keyword evidence="1" id="KW-0723">Serine/threonine-protein kinase</keyword>
<dbReference type="GO" id="GO:0005524">
    <property type="term" value="F:ATP binding"/>
    <property type="evidence" value="ECO:0007669"/>
    <property type="project" value="UniProtKB-KW"/>
</dbReference>
<keyword evidence="2" id="KW-0808">Transferase</keyword>
<evidence type="ECO:0000259" key="7">
    <source>
        <dbReference type="PROSITE" id="PS50011"/>
    </source>
</evidence>
<dbReference type="GO" id="GO:0005634">
    <property type="term" value="C:nucleus"/>
    <property type="evidence" value="ECO:0007669"/>
    <property type="project" value="TreeGrafter"/>
</dbReference>
<dbReference type="EMBL" id="RRYP01000630">
    <property type="protein sequence ID" value="TNV87101.1"/>
    <property type="molecule type" value="Genomic_DNA"/>
</dbReference>
<reference evidence="8" key="1">
    <citation type="submission" date="2019-06" db="EMBL/GenBank/DDBJ databases">
        <authorList>
            <person name="Zheng W."/>
        </authorList>
    </citation>
    <scope>NUCLEOTIDE SEQUENCE</scope>
    <source>
        <strain evidence="8">QDHG01</strain>
    </source>
</reference>
<dbReference type="PANTHER" id="PTHR24345">
    <property type="entry name" value="SERINE/THREONINE-PROTEIN KINASE PLK"/>
    <property type="match status" value="1"/>
</dbReference>
<evidence type="ECO:0000256" key="1">
    <source>
        <dbReference type="ARBA" id="ARBA00022527"/>
    </source>
</evidence>
<feature type="compositionally biased region" description="Low complexity" evidence="6">
    <location>
        <begin position="28"/>
        <end position="37"/>
    </location>
</feature>
<evidence type="ECO:0000256" key="5">
    <source>
        <dbReference type="ARBA" id="ARBA00022840"/>
    </source>
</evidence>
<feature type="compositionally biased region" description="Polar residues" evidence="6">
    <location>
        <begin position="1112"/>
        <end position="1133"/>
    </location>
</feature>
<evidence type="ECO:0000256" key="6">
    <source>
        <dbReference type="SAM" id="MobiDB-lite"/>
    </source>
</evidence>
<accession>A0A8J8P7S9</accession>
<feature type="domain" description="Protein kinase" evidence="7">
    <location>
        <begin position="528"/>
        <end position="875"/>
    </location>
</feature>
<evidence type="ECO:0000256" key="3">
    <source>
        <dbReference type="ARBA" id="ARBA00022741"/>
    </source>
</evidence>
<feature type="region of interest" description="Disordered" evidence="6">
    <location>
        <begin position="566"/>
        <end position="595"/>
    </location>
</feature>
<evidence type="ECO:0000256" key="2">
    <source>
        <dbReference type="ARBA" id="ARBA00022679"/>
    </source>
</evidence>
<dbReference type="InterPro" id="IPR008271">
    <property type="entry name" value="Ser/Thr_kinase_AS"/>
</dbReference>
<feature type="region of interest" description="Disordered" evidence="6">
    <location>
        <begin position="1094"/>
        <end position="1154"/>
    </location>
</feature>